<organism evidence="3 4">
    <name type="scientific">Candidula unifasciata</name>
    <dbReference type="NCBI Taxonomy" id="100452"/>
    <lineage>
        <taxon>Eukaryota</taxon>
        <taxon>Metazoa</taxon>
        <taxon>Spiralia</taxon>
        <taxon>Lophotrochozoa</taxon>
        <taxon>Mollusca</taxon>
        <taxon>Gastropoda</taxon>
        <taxon>Heterobranchia</taxon>
        <taxon>Euthyneura</taxon>
        <taxon>Panpulmonata</taxon>
        <taxon>Eupulmonata</taxon>
        <taxon>Stylommatophora</taxon>
        <taxon>Helicina</taxon>
        <taxon>Helicoidea</taxon>
        <taxon>Geomitridae</taxon>
        <taxon>Candidula</taxon>
    </lineage>
</organism>
<accession>A0A8S3ZNB2</accession>
<evidence type="ECO:0000313" key="4">
    <source>
        <dbReference type="Proteomes" id="UP000678393"/>
    </source>
</evidence>
<feature type="compositionally biased region" description="Low complexity" evidence="1">
    <location>
        <begin position="631"/>
        <end position="653"/>
    </location>
</feature>
<feature type="compositionally biased region" description="Basic and acidic residues" evidence="1">
    <location>
        <begin position="756"/>
        <end position="765"/>
    </location>
</feature>
<evidence type="ECO:0000256" key="1">
    <source>
        <dbReference type="SAM" id="MobiDB-lite"/>
    </source>
</evidence>
<dbReference type="Proteomes" id="UP000678393">
    <property type="component" value="Unassembled WGS sequence"/>
</dbReference>
<proteinExistence type="predicted"/>
<feature type="compositionally biased region" description="Polar residues" evidence="1">
    <location>
        <begin position="725"/>
        <end position="745"/>
    </location>
</feature>
<protein>
    <recommendedName>
        <fullName evidence="2">DUF3517 domain-containing protein</fullName>
    </recommendedName>
</protein>
<dbReference type="SUPFAM" id="SSF54001">
    <property type="entry name" value="Cysteine proteinases"/>
    <property type="match status" value="1"/>
</dbReference>
<keyword evidence="4" id="KW-1185">Reference proteome</keyword>
<feature type="compositionally biased region" description="Polar residues" evidence="1">
    <location>
        <begin position="685"/>
        <end position="695"/>
    </location>
</feature>
<dbReference type="Pfam" id="PF12030">
    <property type="entry name" value="DUF3517"/>
    <property type="match status" value="1"/>
</dbReference>
<sequence length="765" mass="86237">SPNEPTPKWYKFDDGDVTECKMDDEEEMKNQCFGGEYLGEVYDHMLKRSAFRRQKRWWNAYILFYERIDDVTEDEIAKDVKNLTLATSTPIVKMPQAIEKVVRRGNIRFMHEKSQFSVEYFTFIKKLVVCNQFVINQSILENKTPEIEQISMISTELASKFLFSVGFKTKKSLRGPAADWSDALHIHLRTSKNVRSWFALNVIFKNPNILTEYLLECPSSEVRATFVKIFVILTSLTLVDGPCPPLPLSGMKLCLSSTQYDPNATLSDHLLVAALSLLKKDISEHGRHLQQYFHLFHLYLNMNPNNPELNMKIKLQLLKLRVPAQFMLVALDEGTGPPIKYQYADLSKLYSVVSQLIRCCDVSQRCQSSIAGQLPLPNPHGDTICGKPLMPIQHPVAEILYGRSVYVKKIIEEANTVDETTKLLKYCSWENPHFSSVVLSELLWQVAYSYTYELRPYMDLLLQMLLLEDSWQTHRIHNALKGIPDDRDGLFDTIQRSKNHYQKRAYQCIKLMVSLFTHCPTAASMLQTNGDIKRRWTWAIDWLNDEMERRPYPGNTQYTTYNNWSPPAQSNETSNGYFLERSQSARLTLAKAFELCPDDEQEETEIAEDHDVHPPEEGTYPPVQSSQIEYPVPAQQHHQPAPAPATTTAAPVQTSPPPPAQTTSHAQHHQGTQPHHPPAAGGGSVSSPQNANTTGVIALGSAPQPSVSGCVTPSQSPPPASQNPVTKQQTPQRAPNLTPTSSPIQSPLPGPTAVIDNKETGENEG</sequence>
<name>A0A8S3ZNB2_9EUPU</name>
<evidence type="ECO:0000259" key="2">
    <source>
        <dbReference type="Pfam" id="PF12030"/>
    </source>
</evidence>
<feature type="compositionally biased region" description="Polar residues" evidence="1">
    <location>
        <begin position="703"/>
        <end position="712"/>
    </location>
</feature>
<evidence type="ECO:0000313" key="3">
    <source>
        <dbReference type="EMBL" id="CAG5128792.1"/>
    </source>
</evidence>
<comment type="caution">
    <text evidence="3">The sequence shown here is derived from an EMBL/GenBank/DDBJ whole genome shotgun (WGS) entry which is preliminary data.</text>
</comment>
<feature type="region of interest" description="Disordered" evidence="1">
    <location>
        <begin position="600"/>
        <end position="765"/>
    </location>
</feature>
<feature type="compositionally biased region" description="Basic and acidic residues" evidence="1">
    <location>
        <begin position="607"/>
        <end position="616"/>
    </location>
</feature>
<feature type="compositionally biased region" description="Low complexity" evidence="1">
    <location>
        <begin position="661"/>
        <end position="674"/>
    </location>
</feature>
<gene>
    <name evidence="3" type="ORF">CUNI_LOCUS14350</name>
</gene>
<dbReference type="AlphaFoldDB" id="A0A8S3ZNB2"/>
<dbReference type="OrthoDB" id="289038at2759"/>
<dbReference type="EMBL" id="CAJHNH020003223">
    <property type="protein sequence ID" value="CAG5128792.1"/>
    <property type="molecule type" value="Genomic_DNA"/>
</dbReference>
<feature type="non-terminal residue" evidence="3">
    <location>
        <position position="765"/>
    </location>
</feature>
<reference evidence="3" key="1">
    <citation type="submission" date="2021-04" db="EMBL/GenBank/DDBJ databases">
        <authorList>
            <consortium name="Molecular Ecology Group"/>
        </authorList>
    </citation>
    <scope>NUCLEOTIDE SEQUENCE</scope>
</reference>
<dbReference type="InterPro" id="IPR021905">
    <property type="entry name" value="DUF3517"/>
</dbReference>
<feature type="domain" description="DUF3517" evidence="2">
    <location>
        <begin position="207"/>
        <end position="575"/>
    </location>
</feature>
<dbReference type="InterPro" id="IPR038765">
    <property type="entry name" value="Papain-like_cys_pep_sf"/>
</dbReference>